<sequence>MLEVLNLGKNNINDTYPCSLGNNTNLRVLVLRSNRLHGSMHCSQNQHKNWSKLQILDIACNNLSGFIPKEYFMQWEWKFTKNCSSSTEKEANSQESEDGNDWQSIFYGMGVGAGSLIVISVSILCAKVYTTKRTTKKELSLGSNPLMV</sequence>
<reference evidence="1 2" key="2">
    <citation type="journal article" date="2022" name="Mol. Ecol. Resour.">
        <title>The genomes of chicory, endive, great burdock and yacon provide insights into Asteraceae paleo-polyploidization history and plant inulin production.</title>
        <authorList>
            <person name="Fan W."/>
            <person name="Wang S."/>
            <person name="Wang H."/>
            <person name="Wang A."/>
            <person name="Jiang F."/>
            <person name="Liu H."/>
            <person name="Zhao H."/>
            <person name="Xu D."/>
            <person name="Zhang Y."/>
        </authorList>
    </citation>
    <scope>NUCLEOTIDE SEQUENCE [LARGE SCALE GENOMIC DNA]</scope>
    <source>
        <strain evidence="2">cv. Yunnan</strain>
        <tissue evidence="1">Leaves</tissue>
    </source>
</reference>
<reference evidence="2" key="1">
    <citation type="journal article" date="2022" name="Mol. Ecol. Resour.">
        <title>The genomes of chicory, endive, great burdock and yacon provide insights into Asteraceae palaeo-polyploidization history and plant inulin production.</title>
        <authorList>
            <person name="Fan W."/>
            <person name="Wang S."/>
            <person name="Wang H."/>
            <person name="Wang A."/>
            <person name="Jiang F."/>
            <person name="Liu H."/>
            <person name="Zhao H."/>
            <person name="Xu D."/>
            <person name="Zhang Y."/>
        </authorList>
    </citation>
    <scope>NUCLEOTIDE SEQUENCE [LARGE SCALE GENOMIC DNA]</scope>
    <source>
        <strain evidence="2">cv. Yunnan</strain>
    </source>
</reference>
<dbReference type="Proteomes" id="UP001056120">
    <property type="component" value="Linkage Group LG04"/>
</dbReference>
<proteinExistence type="predicted"/>
<gene>
    <name evidence="1" type="ORF">L1987_12917</name>
</gene>
<dbReference type="EMBL" id="CM042021">
    <property type="protein sequence ID" value="KAI3819094.1"/>
    <property type="molecule type" value="Genomic_DNA"/>
</dbReference>
<evidence type="ECO:0000313" key="2">
    <source>
        <dbReference type="Proteomes" id="UP001056120"/>
    </source>
</evidence>
<comment type="caution">
    <text evidence="1">The sequence shown here is derived from an EMBL/GenBank/DDBJ whole genome shotgun (WGS) entry which is preliminary data.</text>
</comment>
<evidence type="ECO:0000313" key="1">
    <source>
        <dbReference type="EMBL" id="KAI3819094.1"/>
    </source>
</evidence>
<organism evidence="1 2">
    <name type="scientific">Smallanthus sonchifolius</name>
    <dbReference type="NCBI Taxonomy" id="185202"/>
    <lineage>
        <taxon>Eukaryota</taxon>
        <taxon>Viridiplantae</taxon>
        <taxon>Streptophyta</taxon>
        <taxon>Embryophyta</taxon>
        <taxon>Tracheophyta</taxon>
        <taxon>Spermatophyta</taxon>
        <taxon>Magnoliopsida</taxon>
        <taxon>eudicotyledons</taxon>
        <taxon>Gunneridae</taxon>
        <taxon>Pentapetalae</taxon>
        <taxon>asterids</taxon>
        <taxon>campanulids</taxon>
        <taxon>Asterales</taxon>
        <taxon>Asteraceae</taxon>
        <taxon>Asteroideae</taxon>
        <taxon>Heliantheae alliance</taxon>
        <taxon>Millerieae</taxon>
        <taxon>Smallanthus</taxon>
    </lineage>
</organism>
<keyword evidence="2" id="KW-1185">Reference proteome</keyword>
<protein>
    <submittedName>
        <fullName evidence="1">Uncharacterized protein</fullName>
    </submittedName>
</protein>
<name>A0ACB9JFY6_9ASTR</name>
<accession>A0ACB9JFY6</accession>